<proteinExistence type="predicted"/>
<evidence type="ECO:0000313" key="1">
    <source>
        <dbReference type="EMBL" id="WWR45540.1"/>
    </source>
</evidence>
<reference evidence="1 2" key="1">
    <citation type="submission" date="2023-10" db="EMBL/GenBank/DDBJ databases">
        <title>Roseovarius strain S88 nov., isolated from a marine algae.</title>
        <authorList>
            <person name="Lee M.W."/>
            <person name="Lee J.K."/>
            <person name="Kim J.M."/>
            <person name="Choi D.G."/>
            <person name="Baek J.H."/>
            <person name="Bayburt H."/>
            <person name="Jung J.J."/>
            <person name="Han D.M."/>
            <person name="Jeon C.O."/>
        </authorList>
    </citation>
    <scope>NUCLEOTIDE SEQUENCE [LARGE SCALE GENOMIC DNA]</scope>
    <source>
        <strain evidence="1 2">S88</strain>
    </source>
</reference>
<gene>
    <name evidence="1" type="ORF">RZ517_12125</name>
</gene>
<keyword evidence="2" id="KW-1185">Reference proteome</keyword>
<evidence type="ECO:0008006" key="3">
    <source>
        <dbReference type="Google" id="ProtNLM"/>
    </source>
</evidence>
<dbReference type="Proteomes" id="UP001364156">
    <property type="component" value="Chromosome"/>
</dbReference>
<sequence length="122" mass="13858">MRHVATIKRFEFRSVFILSLLILSFILSACARKNERILFDGNFYKSRAKHTSDDRQSFRVKVSRANQGLNGARAAGEHEGNRYCIENFGTSEIEWVNGPDADETALNFDGNTLVLSGRCILW</sequence>
<dbReference type="EMBL" id="CP146069">
    <property type="protein sequence ID" value="WWR45540.1"/>
    <property type="molecule type" value="Genomic_DNA"/>
</dbReference>
<protein>
    <recommendedName>
        <fullName evidence="3">Lipoprotein</fullName>
    </recommendedName>
</protein>
<dbReference type="PROSITE" id="PS51257">
    <property type="entry name" value="PROKAR_LIPOPROTEIN"/>
    <property type="match status" value="1"/>
</dbReference>
<organism evidence="1 2">
    <name type="scientific">Roseovarius phycicola</name>
    <dbReference type="NCBI Taxonomy" id="3080976"/>
    <lineage>
        <taxon>Bacteria</taxon>
        <taxon>Pseudomonadati</taxon>
        <taxon>Pseudomonadota</taxon>
        <taxon>Alphaproteobacteria</taxon>
        <taxon>Rhodobacterales</taxon>
        <taxon>Roseobacteraceae</taxon>
        <taxon>Roseovarius</taxon>
    </lineage>
</organism>
<accession>A0ABZ2HJN7</accession>
<evidence type="ECO:0000313" key="2">
    <source>
        <dbReference type="Proteomes" id="UP001364156"/>
    </source>
</evidence>
<name>A0ABZ2HJN7_9RHOB</name>
<dbReference type="RefSeq" id="WP_338548466.1">
    <property type="nucleotide sequence ID" value="NZ_CP146069.1"/>
</dbReference>